<dbReference type="InterPro" id="IPR042262">
    <property type="entry name" value="CN_hydtase_beta_C"/>
</dbReference>
<dbReference type="Gene3D" id="2.30.30.50">
    <property type="match status" value="1"/>
</dbReference>
<dbReference type="PIRSF" id="PIRSF001427">
    <property type="entry name" value="NHase_beta"/>
    <property type="match status" value="1"/>
</dbReference>
<dbReference type="Proteomes" id="UP000004318">
    <property type="component" value="Unassembled WGS sequence"/>
</dbReference>
<comment type="function">
    <text evidence="1 5">NHase catalyzes the hydration of various nitrile compounds to the corresponding amides.</text>
</comment>
<dbReference type="RefSeq" id="WP_009807205.1">
    <property type="nucleotide sequence ID" value="NZ_CH724131.1"/>
</dbReference>
<evidence type="ECO:0000256" key="6">
    <source>
        <dbReference type="SAM" id="MobiDB-lite"/>
    </source>
</evidence>
<keyword evidence="10" id="KW-1185">Reference proteome</keyword>
<name>A3U2F7_PSEBH</name>
<reference evidence="9 10" key="1">
    <citation type="journal article" date="2010" name="J. Bacteriol.">
        <title>Genome sequences of Oceanicola granulosus HTCC2516(T) and Oceanicola batsensis HTCC2597(TDelta).</title>
        <authorList>
            <person name="Thrash J.C."/>
            <person name="Cho J.C."/>
            <person name="Vergin K.L."/>
            <person name="Giovannoni S.J."/>
        </authorList>
    </citation>
    <scope>NUCLEOTIDE SEQUENCE [LARGE SCALE GENOMIC DNA]</scope>
    <source>
        <strain evidence="10">ATCC BAA-863 / DSM 15984 / KCTC 12145 / HTCC2597</strain>
    </source>
</reference>
<dbReference type="Pfam" id="PF02211">
    <property type="entry name" value="NHase_beta_C"/>
    <property type="match status" value="1"/>
</dbReference>
<evidence type="ECO:0000256" key="1">
    <source>
        <dbReference type="ARBA" id="ARBA00004042"/>
    </source>
</evidence>
<evidence type="ECO:0000313" key="10">
    <source>
        <dbReference type="Proteomes" id="UP000004318"/>
    </source>
</evidence>
<keyword evidence="3 5" id="KW-0456">Lyase</keyword>
<evidence type="ECO:0000256" key="3">
    <source>
        <dbReference type="ARBA" id="ARBA00023239"/>
    </source>
</evidence>
<gene>
    <name evidence="9" type="ORF">OB2597_14976</name>
</gene>
<sequence length="220" mass="24409">MNGPQDIGGRHGFGPVRPDPDEPLFHAPWERRAMALTVAAGGTGQWTIDESRFAREDRDPAEYYALSYYQLWIRGLERLLRDKGLVTAAELAEGRARDPLPEGVAALPADRVRSALMRGTPYDRDPGDSTPAFAFGQRVRARNLQPRGHVRLPGYVRGAAGRITAVHGYHVFPDTSAQGDRETAHWLYNVTFAARDLFGARAGARDEVSVDLWEPYLDAL</sequence>
<dbReference type="InterPro" id="IPR003168">
    <property type="entry name" value="Nitrile_hydratase_bsu"/>
</dbReference>
<dbReference type="InterPro" id="IPR049054">
    <property type="entry name" value="CN_hydtase_beta-like_N"/>
</dbReference>
<evidence type="ECO:0000256" key="2">
    <source>
        <dbReference type="ARBA" id="ARBA00009098"/>
    </source>
</evidence>
<evidence type="ECO:0000256" key="4">
    <source>
        <dbReference type="ARBA" id="ARBA00044877"/>
    </source>
</evidence>
<comment type="similarity">
    <text evidence="2 5">Belongs to the nitrile hydratase subunit beta family.</text>
</comment>
<proteinExistence type="inferred from homology"/>
<dbReference type="EMBL" id="AAMO01000011">
    <property type="protein sequence ID" value="EAQ01757.1"/>
    <property type="molecule type" value="Genomic_DNA"/>
</dbReference>
<evidence type="ECO:0000313" key="9">
    <source>
        <dbReference type="EMBL" id="EAQ01757.1"/>
    </source>
</evidence>
<dbReference type="GO" id="GO:0046914">
    <property type="term" value="F:transition metal ion binding"/>
    <property type="evidence" value="ECO:0007669"/>
    <property type="project" value="InterPro"/>
</dbReference>
<accession>A3U2F7</accession>
<evidence type="ECO:0000259" key="7">
    <source>
        <dbReference type="Pfam" id="PF02211"/>
    </source>
</evidence>
<feature type="domain" description="Nitrile hydratase beta subunit" evidence="7">
    <location>
        <begin position="126"/>
        <end position="218"/>
    </location>
</feature>
<dbReference type="HOGENOM" id="CLU_106294_0_0_5"/>
<dbReference type="AlphaFoldDB" id="A3U2F7"/>
<feature type="domain" description="Nitrile hydratase beta subunit-like N-terminal" evidence="8">
    <location>
        <begin position="1"/>
        <end position="98"/>
    </location>
</feature>
<dbReference type="Gene3D" id="1.10.472.20">
    <property type="entry name" value="Nitrile hydratase, beta subunit"/>
    <property type="match status" value="1"/>
</dbReference>
<dbReference type="InterPro" id="IPR024690">
    <property type="entry name" value="CN_hydtase_beta_dom_C"/>
</dbReference>
<organism evidence="9 10">
    <name type="scientific">Pseudooceanicola batsensis (strain ATCC BAA-863 / DSM 15984 / KCTC 12145 / HTCC2597)</name>
    <name type="common">Oceanicola batsensis</name>
    <dbReference type="NCBI Taxonomy" id="252305"/>
    <lineage>
        <taxon>Bacteria</taxon>
        <taxon>Pseudomonadati</taxon>
        <taxon>Pseudomonadota</taxon>
        <taxon>Alphaproteobacteria</taxon>
        <taxon>Rhodobacterales</taxon>
        <taxon>Paracoccaceae</taxon>
        <taxon>Pseudooceanicola</taxon>
    </lineage>
</organism>
<dbReference type="EC" id="4.2.1.84" evidence="5"/>
<dbReference type="NCBIfam" id="TIGR03888">
    <property type="entry name" value="nitrile_beta"/>
    <property type="match status" value="1"/>
</dbReference>
<dbReference type="STRING" id="252305.OB2597_14976"/>
<evidence type="ECO:0000256" key="5">
    <source>
        <dbReference type="PIRNR" id="PIRNR001427"/>
    </source>
</evidence>
<dbReference type="InterPro" id="IPR008990">
    <property type="entry name" value="Elect_transpt_acc-like_dom_sf"/>
</dbReference>
<dbReference type="SUPFAM" id="SSF50090">
    <property type="entry name" value="Electron transport accessory proteins"/>
    <property type="match status" value="1"/>
</dbReference>
<dbReference type="GO" id="GO:0018822">
    <property type="term" value="F:nitrile hydratase activity"/>
    <property type="evidence" value="ECO:0007669"/>
    <property type="project" value="UniProtKB-EC"/>
</dbReference>
<dbReference type="OrthoDB" id="3478924at2"/>
<comment type="caution">
    <text evidence="9">The sequence shown here is derived from an EMBL/GenBank/DDBJ whole genome shotgun (WGS) entry which is preliminary data.</text>
</comment>
<feature type="region of interest" description="Disordered" evidence="6">
    <location>
        <begin position="1"/>
        <end position="22"/>
    </location>
</feature>
<dbReference type="eggNOG" id="ENOG502Z87Q">
    <property type="taxonomic scope" value="Bacteria"/>
</dbReference>
<protein>
    <recommendedName>
        <fullName evidence="5">Nitrile hydratase subunit beta</fullName>
        <shortName evidence="5">NHase</shortName>
        <ecNumber evidence="5">4.2.1.84</ecNumber>
    </recommendedName>
</protein>
<dbReference type="Pfam" id="PF21006">
    <property type="entry name" value="NHase_beta_N"/>
    <property type="match status" value="1"/>
</dbReference>
<evidence type="ECO:0000259" key="8">
    <source>
        <dbReference type="Pfam" id="PF21006"/>
    </source>
</evidence>
<comment type="catalytic activity">
    <reaction evidence="4 5">
        <text>an aliphatic primary amide = an aliphatic nitrile + H2O</text>
        <dbReference type="Rhea" id="RHEA:12673"/>
        <dbReference type="ChEBI" id="CHEBI:15377"/>
        <dbReference type="ChEBI" id="CHEBI:65285"/>
        <dbReference type="ChEBI" id="CHEBI:80291"/>
        <dbReference type="EC" id="4.2.1.84"/>
    </reaction>
</comment>